<evidence type="ECO:0000256" key="7">
    <source>
        <dbReference type="ARBA" id="ARBA00023180"/>
    </source>
</evidence>
<feature type="signal peptide" evidence="9">
    <location>
        <begin position="1"/>
        <end position="17"/>
    </location>
</feature>
<keyword evidence="5 8" id="KW-0472">Membrane</keyword>
<evidence type="ECO:0000256" key="5">
    <source>
        <dbReference type="ARBA" id="ARBA00023136"/>
    </source>
</evidence>
<evidence type="ECO:0000256" key="6">
    <source>
        <dbReference type="ARBA" id="ARBA00023170"/>
    </source>
</evidence>
<keyword evidence="4 8" id="KW-1133">Transmembrane helix</keyword>
<keyword evidence="9" id="KW-0732">Signal</keyword>
<evidence type="ECO:0000256" key="8">
    <source>
        <dbReference type="SAM" id="Phobius"/>
    </source>
</evidence>
<keyword evidence="2" id="KW-1003">Cell membrane</keyword>
<keyword evidence="3 8" id="KW-0812">Transmembrane</keyword>
<feature type="transmembrane region" description="Helical" evidence="8">
    <location>
        <begin position="350"/>
        <end position="372"/>
    </location>
</feature>
<reference evidence="10" key="1">
    <citation type="journal article" date="2023" name="G3 (Bethesda)">
        <title>Whole genome assemblies of Zophobas morio and Tenebrio molitor.</title>
        <authorList>
            <person name="Kaur S."/>
            <person name="Stinson S.A."/>
            <person name="diCenzo G.C."/>
        </authorList>
    </citation>
    <scope>NUCLEOTIDE SEQUENCE</scope>
    <source>
        <strain evidence="10">QUZm001</strain>
    </source>
</reference>
<evidence type="ECO:0000313" key="11">
    <source>
        <dbReference type="Proteomes" id="UP001168821"/>
    </source>
</evidence>
<evidence type="ECO:0000256" key="2">
    <source>
        <dbReference type="ARBA" id="ARBA00022475"/>
    </source>
</evidence>
<dbReference type="GO" id="GO:0005886">
    <property type="term" value="C:plasma membrane"/>
    <property type="evidence" value="ECO:0007669"/>
    <property type="project" value="UniProtKB-SubCell"/>
</dbReference>
<feature type="transmembrane region" description="Helical" evidence="8">
    <location>
        <begin position="607"/>
        <end position="628"/>
    </location>
</feature>
<dbReference type="EMBL" id="JALNTZ010000009">
    <property type="protein sequence ID" value="KAJ3641582.1"/>
    <property type="molecule type" value="Genomic_DNA"/>
</dbReference>
<dbReference type="PANTHER" id="PTHR42643:SF30">
    <property type="entry name" value="IONOTROPIC RECEPTOR 40A-RELATED"/>
    <property type="match status" value="1"/>
</dbReference>
<keyword evidence="11" id="KW-1185">Reference proteome</keyword>
<dbReference type="SUPFAM" id="SSF53850">
    <property type="entry name" value="Periplasmic binding protein-like II"/>
    <property type="match status" value="1"/>
</dbReference>
<keyword evidence="7" id="KW-0325">Glycoprotein</keyword>
<feature type="chain" id="PRO_5041332734" description="Ionotropic receptor" evidence="9">
    <location>
        <begin position="18"/>
        <end position="635"/>
    </location>
</feature>
<gene>
    <name evidence="10" type="ORF">Zmor_028084</name>
</gene>
<comment type="caution">
    <text evidence="10">The sequence shown here is derived from an EMBL/GenBank/DDBJ whole genome shotgun (WGS) entry which is preliminary data.</text>
</comment>
<protein>
    <recommendedName>
        <fullName evidence="12">Ionotropic receptor</fullName>
    </recommendedName>
</protein>
<evidence type="ECO:0008006" key="12">
    <source>
        <dbReference type="Google" id="ProtNLM"/>
    </source>
</evidence>
<organism evidence="10 11">
    <name type="scientific">Zophobas morio</name>
    <dbReference type="NCBI Taxonomy" id="2755281"/>
    <lineage>
        <taxon>Eukaryota</taxon>
        <taxon>Metazoa</taxon>
        <taxon>Ecdysozoa</taxon>
        <taxon>Arthropoda</taxon>
        <taxon>Hexapoda</taxon>
        <taxon>Insecta</taxon>
        <taxon>Pterygota</taxon>
        <taxon>Neoptera</taxon>
        <taxon>Endopterygota</taxon>
        <taxon>Coleoptera</taxon>
        <taxon>Polyphaga</taxon>
        <taxon>Cucujiformia</taxon>
        <taxon>Tenebrionidae</taxon>
        <taxon>Zophobas</taxon>
    </lineage>
</organism>
<name>A0AA38HS26_9CUCU</name>
<dbReference type="PANTHER" id="PTHR42643">
    <property type="entry name" value="IONOTROPIC RECEPTOR 20A-RELATED"/>
    <property type="match status" value="1"/>
</dbReference>
<evidence type="ECO:0000256" key="3">
    <source>
        <dbReference type="ARBA" id="ARBA00022692"/>
    </source>
</evidence>
<comment type="subcellular location">
    <subcellularLocation>
        <location evidence="1">Cell membrane</location>
        <topology evidence="1">Multi-pass membrane protein</topology>
    </subcellularLocation>
</comment>
<dbReference type="Gene3D" id="3.40.190.10">
    <property type="entry name" value="Periplasmic binding protein-like II"/>
    <property type="match status" value="1"/>
</dbReference>
<feature type="transmembrane region" description="Helical" evidence="8">
    <location>
        <begin position="411"/>
        <end position="430"/>
    </location>
</feature>
<proteinExistence type="predicted"/>
<dbReference type="InterPro" id="IPR052192">
    <property type="entry name" value="Insect_Ionotropic_Sensory_Rcpt"/>
</dbReference>
<sequence length="635" mass="73342">MSHTLFLIIFTQTFTLAFLKLNPFPEEDRQVRESLTMCVKDAAQRFFKNGPTIFYSLPLNEVNSNQTSSTVLDRLILFELTKNCQWALFVKNLTLDDRSTDQGMYKPNYYIIQLRDKEEFWVNLNILKTYTNWNPHAKFLIIAPRLVEKPRPIATYIMKTLWKIHVVNGVVLLPDKNNKTLFHAYSWLPYKDDNCGEDFDRVNKIDSCSFGKTADFVDWYEDKIPKIFNQCVVKVRVVDFPPYVMQVPNGSTNRGVEINLLDLVGEVYNLHMVYYSSQTSLDWGNIFDNGTITGNLKHLYDEDDDVSIGAYAKTMTRSVIFEDTFYHYESLVCCVPYSTRNTKLQTVTKIMGVGAFLLTLIVYVTVTALMWVTSKDDLPCYKNFGSCTMNTFSALLDLPVSALPRTSKVRFFLAMLLLYSFSIVIAYQTLLSSTLASGTNHQTITRIEDLLDTSMNIYAINNTSRYFATDGTYRKTNKINAAILKKWVNCKNPHECLNLVAFERKAAVIFPRLFTEYIVDSYRTPENDPLIYCFDKSMVSYPLVIMMRKGFQLFDKFDVLISRIVNSGFVQKWEREILRTRFENFTSSGEVPNGNKEPDFDSLKHIFGVWGIGCGVAVVVFVLEVVYYRWVNKEK</sequence>
<accession>A0AA38HS26</accession>
<evidence type="ECO:0000256" key="4">
    <source>
        <dbReference type="ARBA" id="ARBA00022989"/>
    </source>
</evidence>
<evidence type="ECO:0000256" key="9">
    <source>
        <dbReference type="SAM" id="SignalP"/>
    </source>
</evidence>
<dbReference type="AlphaFoldDB" id="A0AA38HS26"/>
<dbReference type="Proteomes" id="UP001168821">
    <property type="component" value="Unassembled WGS sequence"/>
</dbReference>
<evidence type="ECO:0000313" key="10">
    <source>
        <dbReference type="EMBL" id="KAJ3641582.1"/>
    </source>
</evidence>
<keyword evidence="6" id="KW-0675">Receptor</keyword>
<evidence type="ECO:0000256" key="1">
    <source>
        <dbReference type="ARBA" id="ARBA00004651"/>
    </source>
</evidence>